<evidence type="ECO:0000256" key="1">
    <source>
        <dbReference type="ARBA" id="ARBA00010928"/>
    </source>
</evidence>
<dbReference type="InterPro" id="IPR050984">
    <property type="entry name" value="Gfo/Idh/MocA_domain"/>
</dbReference>
<proteinExistence type="inferred from homology"/>
<sequence length="322" mass="34342">MTRWGILATGGIATKFVEDLRLVPDAEVVAVGSRTPAGARAFADRHGIPRAYGSWAEFAADDDIDVVYVATPHAAHHAAAMTCLQAGRAVLCEKPLTLERATSAELIDTARARDVFLMEAMWMRCNPTVRKAVGLIRDGAIGEVTTVHADFSLAGPFPPEHRLRARTLGGGALLDLGIYPVSLAHLLLGAPHHVRSWAKLSPEGVDENTGIVLGYDSGAVAALTCGIIGGTPTVAAITGTKGRIELPPDFHCPNRFTLRRDGAEPEVVTTEQQGWGYQYEAAEVQRCLAAGLRESPLVPHAVTLEVMGLLDTVREQIGVTYA</sequence>
<dbReference type="EMBL" id="FNPH01000001">
    <property type="protein sequence ID" value="SDY08362.1"/>
    <property type="molecule type" value="Genomic_DNA"/>
</dbReference>
<reference evidence="6" key="1">
    <citation type="submission" date="2016-10" db="EMBL/GenBank/DDBJ databases">
        <authorList>
            <person name="Varghese N."/>
            <person name="Submissions S."/>
        </authorList>
    </citation>
    <scope>NUCLEOTIDE SEQUENCE [LARGE SCALE GENOMIC DNA]</scope>
    <source>
        <strain evidence="6">DSM 45245</strain>
    </source>
</reference>
<gene>
    <name evidence="5" type="ORF">SAMN05444365_101610</name>
</gene>
<accession>A0A1H3GYK5</accession>
<dbReference type="Proteomes" id="UP000242415">
    <property type="component" value="Unassembled WGS sequence"/>
</dbReference>
<dbReference type="Gene3D" id="3.40.50.720">
    <property type="entry name" value="NAD(P)-binding Rossmann-like Domain"/>
    <property type="match status" value="1"/>
</dbReference>
<dbReference type="InterPro" id="IPR036291">
    <property type="entry name" value="NAD(P)-bd_dom_sf"/>
</dbReference>
<dbReference type="InterPro" id="IPR055170">
    <property type="entry name" value="GFO_IDH_MocA-like_dom"/>
</dbReference>
<protein>
    <submittedName>
        <fullName evidence="5">Predicted dehydrogenase</fullName>
    </submittedName>
</protein>
<evidence type="ECO:0000313" key="6">
    <source>
        <dbReference type="Proteomes" id="UP000242415"/>
    </source>
</evidence>
<dbReference type="OrthoDB" id="9815825at2"/>
<dbReference type="STRING" id="405436.SAMN05444365_101610"/>
<organism evidence="5 6">
    <name type="scientific">Micromonospora pattaloongensis</name>
    <dbReference type="NCBI Taxonomy" id="405436"/>
    <lineage>
        <taxon>Bacteria</taxon>
        <taxon>Bacillati</taxon>
        <taxon>Actinomycetota</taxon>
        <taxon>Actinomycetes</taxon>
        <taxon>Micromonosporales</taxon>
        <taxon>Micromonosporaceae</taxon>
        <taxon>Micromonospora</taxon>
    </lineage>
</organism>
<dbReference type="GO" id="GO:0016491">
    <property type="term" value="F:oxidoreductase activity"/>
    <property type="evidence" value="ECO:0007669"/>
    <property type="project" value="UniProtKB-KW"/>
</dbReference>
<dbReference type="Pfam" id="PF01408">
    <property type="entry name" value="GFO_IDH_MocA"/>
    <property type="match status" value="1"/>
</dbReference>
<dbReference type="RefSeq" id="WP_091551044.1">
    <property type="nucleotide sequence ID" value="NZ_FNPH01000001.1"/>
</dbReference>
<dbReference type="SUPFAM" id="SSF55347">
    <property type="entry name" value="Glyceraldehyde-3-phosphate dehydrogenase-like, C-terminal domain"/>
    <property type="match status" value="1"/>
</dbReference>
<dbReference type="PANTHER" id="PTHR22604">
    <property type="entry name" value="OXIDOREDUCTASES"/>
    <property type="match status" value="1"/>
</dbReference>
<keyword evidence="2" id="KW-0560">Oxidoreductase</keyword>
<dbReference type="GO" id="GO:0000166">
    <property type="term" value="F:nucleotide binding"/>
    <property type="evidence" value="ECO:0007669"/>
    <property type="project" value="InterPro"/>
</dbReference>
<evidence type="ECO:0000256" key="2">
    <source>
        <dbReference type="ARBA" id="ARBA00023002"/>
    </source>
</evidence>
<evidence type="ECO:0000259" key="4">
    <source>
        <dbReference type="Pfam" id="PF22725"/>
    </source>
</evidence>
<dbReference type="Pfam" id="PF22725">
    <property type="entry name" value="GFO_IDH_MocA_C3"/>
    <property type="match status" value="1"/>
</dbReference>
<dbReference type="AlphaFoldDB" id="A0A1H3GYK5"/>
<comment type="similarity">
    <text evidence="1">Belongs to the Gfo/Idh/MocA family.</text>
</comment>
<dbReference type="InterPro" id="IPR000683">
    <property type="entry name" value="Gfo/Idh/MocA-like_OxRdtase_N"/>
</dbReference>
<evidence type="ECO:0000313" key="5">
    <source>
        <dbReference type="EMBL" id="SDY08362.1"/>
    </source>
</evidence>
<dbReference type="Gene3D" id="3.30.360.10">
    <property type="entry name" value="Dihydrodipicolinate Reductase, domain 2"/>
    <property type="match status" value="1"/>
</dbReference>
<keyword evidence="6" id="KW-1185">Reference proteome</keyword>
<feature type="domain" description="Gfo/Idh/MocA-like oxidoreductase N-terminal" evidence="3">
    <location>
        <begin position="3"/>
        <end position="118"/>
    </location>
</feature>
<dbReference type="SUPFAM" id="SSF51735">
    <property type="entry name" value="NAD(P)-binding Rossmann-fold domains"/>
    <property type="match status" value="1"/>
</dbReference>
<dbReference type="PANTHER" id="PTHR22604:SF105">
    <property type="entry name" value="TRANS-1,2-DIHYDROBENZENE-1,2-DIOL DEHYDROGENASE"/>
    <property type="match status" value="1"/>
</dbReference>
<evidence type="ECO:0000259" key="3">
    <source>
        <dbReference type="Pfam" id="PF01408"/>
    </source>
</evidence>
<name>A0A1H3GYK5_9ACTN</name>
<feature type="domain" description="GFO/IDH/MocA-like oxidoreductase" evidence="4">
    <location>
        <begin position="129"/>
        <end position="245"/>
    </location>
</feature>